<dbReference type="EMBL" id="KN817525">
    <property type="protein sequence ID" value="KJA27185.1"/>
    <property type="molecule type" value="Genomic_DNA"/>
</dbReference>
<name>A0A0D2Q6F1_HYPSF</name>
<protein>
    <submittedName>
        <fullName evidence="2">Uncharacterized protein</fullName>
    </submittedName>
</protein>
<gene>
    <name evidence="2" type="ORF">HYPSUDRAFT_992485</name>
</gene>
<evidence type="ECO:0000313" key="2">
    <source>
        <dbReference type="EMBL" id="KJA27185.1"/>
    </source>
</evidence>
<feature type="compositionally biased region" description="Basic residues" evidence="1">
    <location>
        <begin position="40"/>
        <end position="51"/>
    </location>
</feature>
<accession>A0A0D2Q6F1</accession>
<evidence type="ECO:0000256" key="1">
    <source>
        <dbReference type="SAM" id="MobiDB-lite"/>
    </source>
</evidence>
<organism evidence="2 3">
    <name type="scientific">Hypholoma sublateritium (strain FD-334 SS-4)</name>
    <dbReference type="NCBI Taxonomy" id="945553"/>
    <lineage>
        <taxon>Eukaryota</taxon>
        <taxon>Fungi</taxon>
        <taxon>Dikarya</taxon>
        <taxon>Basidiomycota</taxon>
        <taxon>Agaricomycotina</taxon>
        <taxon>Agaricomycetes</taxon>
        <taxon>Agaricomycetidae</taxon>
        <taxon>Agaricales</taxon>
        <taxon>Agaricineae</taxon>
        <taxon>Strophariaceae</taxon>
        <taxon>Hypholoma</taxon>
    </lineage>
</organism>
<feature type="region of interest" description="Disordered" evidence="1">
    <location>
        <begin position="111"/>
        <end position="159"/>
    </location>
</feature>
<feature type="region of interest" description="Disordered" evidence="1">
    <location>
        <begin position="29"/>
        <end position="53"/>
    </location>
</feature>
<feature type="compositionally biased region" description="Polar residues" evidence="1">
    <location>
        <begin position="137"/>
        <end position="159"/>
    </location>
</feature>
<dbReference type="Proteomes" id="UP000054270">
    <property type="component" value="Unassembled WGS sequence"/>
</dbReference>
<evidence type="ECO:0000313" key="3">
    <source>
        <dbReference type="Proteomes" id="UP000054270"/>
    </source>
</evidence>
<keyword evidence="3" id="KW-1185">Reference proteome</keyword>
<proteinExistence type="predicted"/>
<sequence length="159" mass="17541">MLLDFRARADSPTPSLVFKLATYSHNGSVFHRPRPTSAPTRRRHGGRHLRRPLPPLYARQRTPIDPAATRTRRAALCTSLHTVATLIRHNDRASPHRTGTGPSAVTHIRRTVGRDSSKRARPSSRQSGGPRVAGILRSTTPSQRRAQHSQATSIQVADS</sequence>
<reference evidence="3" key="1">
    <citation type="submission" date="2014-04" db="EMBL/GenBank/DDBJ databases">
        <title>Evolutionary Origins and Diversification of the Mycorrhizal Mutualists.</title>
        <authorList>
            <consortium name="DOE Joint Genome Institute"/>
            <consortium name="Mycorrhizal Genomics Consortium"/>
            <person name="Kohler A."/>
            <person name="Kuo A."/>
            <person name="Nagy L.G."/>
            <person name="Floudas D."/>
            <person name="Copeland A."/>
            <person name="Barry K.W."/>
            <person name="Cichocki N."/>
            <person name="Veneault-Fourrey C."/>
            <person name="LaButti K."/>
            <person name="Lindquist E.A."/>
            <person name="Lipzen A."/>
            <person name="Lundell T."/>
            <person name="Morin E."/>
            <person name="Murat C."/>
            <person name="Riley R."/>
            <person name="Ohm R."/>
            <person name="Sun H."/>
            <person name="Tunlid A."/>
            <person name="Henrissat B."/>
            <person name="Grigoriev I.V."/>
            <person name="Hibbett D.S."/>
            <person name="Martin F."/>
        </authorList>
    </citation>
    <scope>NUCLEOTIDE SEQUENCE [LARGE SCALE GENOMIC DNA]</scope>
    <source>
        <strain evidence="3">FD-334 SS-4</strain>
    </source>
</reference>
<dbReference type="AlphaFoldDB" id="A0A0D2Q6F1"/>